<evidence type="ECO:0000256" key="9">
    <source>
        <dbReference type="ARBA" id="ARBA00023136"/>
    </source>
</evidence>
<dbReference type="Pfam" id="PF01459">
    <property type="entry name" value="Porin_3"/>
    <property type="match status" value="1"/>
</dbReference>
<keyword evidence="6" id="KW-1000">Mitochondrion outer membrane</keyword>
<accession>A0A8B9A1U9</accession>
<evidence type="ECO:0000256" key="6">
    <source>
        <dbReference type="ARBA" id="ARBA00022787"/>
    </source>
</evidence>
<keyword evidence="8" id="KW-0496">Mitochondrion</keyword>
<dbReference type="RefSeq" id="XP_038977793.1">
    <property type="nucleotide sequence ID" value="XM_039121865.1"/>
</dbReference>
<evidence type="ECO:0000256" key="3">
    <source>
        <dbReference type="ARBA" id="ARBA00022448"/>
    </source>
</evidence>
<keyword evidence="9" id="KW-0472">Membrane</keyword>
<evidence type="ECO:0000256" key="5">
    <source>
        <dbReference type="ARBA" id="ARBA00022692"/>
    </source>
</evidence>
<dbReference type="GO" id="GO:0030150">
    <property type="term" value="P:protein import into mitochondrial matrix"/>
    <property type="evidence" value="ECO:0007669"/>
    <property type="project" value="InterPro"/>
</dbReference>
<sequence length="148" mass="16801">MEKKEGGGASLVVVWSVVLEPGRFWRVEKPRKEKNCGADERWREFKRVATGQVASTGIVALSYVQKVSEKVSLASDFMYNHMTRDVTSSFGYDYILRQCRLRGKIDSTGCVAAYLEERLNMGVNFILSAEIDHRKKDYKFGFGMTVGE</sequence>
<dbReference type="InterPro" id="IPR037930">
    <property type="entry name" value="Tom40"/>
</dbReference>
<gene>
    <name evidence="11" type="primary">LOC120108270</name>
</gene>
<comment type="subcellular location">
    <subcellularLocation>
        <location evidence="1">Mitochondrion outer membrane</location>
        <topology evidence="1">Multi-pass membrane protein</topology>
    </subcellularLocation>
</comment>
<dbReference type="PANTHER" id="PTHR10802">
    <property type="entry name" value="MITOCHONDRIAL IMPORT RECEPTOR SUBUNIT TOM40"/>
    <property type="match status" value="1"/>
</dbReference>
<proteinExistence type="inferred from homology"/>
<evidence type="ECO:0000256" key="7">
    <source>
        <dbReference type="ARBA" id="ARBA00022927"/>
    </source>
</evidence>
<dbReference type="KEGG" id="pda:120108270"/>
<keyword evidence="3" id="KW-0813">Transport</keyword>
<evidence type="ECO:0000256" key="8">
    <source>
        <dbReference type="ARBA" id="ARBA00023128"/>
    </source>
</evidence>
<comment type="similarity">
    <text evidence="2">Belongs to the Tom40 family.</text>
</comment>
<dbReference type="InterPro" id="IPR027246">
    <property type="entry name" value="Porin_Euk/Tom40"/>
</dbReference>
<keyword evidence="5" id="KW-0812">Transmembrane</keyword>
<reference evidence="11" key="1">
    <citation type="submission" date="2025-08" db="UniProtKB">
        <authorList>
            <consortium name="RefSeq"/>
        </authorList>
    </citation>
    <scope>IDENTIFICATION</scope>
    <source>
        <tissue evidence="11">Young leaves</tissue>
    </source>
</reference>
<dbReference type="GO" id="GO:0008320">
    <property type="term" value="F:protein transmembrane transporter activity"/>
    <property type="evidence" value="ECO:0007669"/>
    <property type="project" value="InterPro"/>
</dbReference>
<evidence type="ECO:0000313" key="11">
    <source>
        <dbReference type="RefSeq" id="XP_038977793.1"/>
    </source>
</evidence>
<organism evidence="10 11">
    <name type="scientific">Phoenix dactylifera</name>
    <name type="common">Date palm</name>
    <dbReference type="NCBI Taxonomy" id="42345"/>
    <lineage>
        <taxon>Eukaryota</taxon>
        <taxon>Viridiplantae</taxon>
        <taxon>Streptophyta</taxon>
        <taxon>Embryophyta</taxon>
        <taxon>Tracheophyta</taxon>
        <taxon>Spermatophyta</taxon>
        <taxon>Magnoliopsida</taxon>
        <taxon>Liliopsida</taxon>
        <taxon>Arecaceae</taxon>
        <taxon>Coryphoideae</taxon>
        <taxon>Phoeniceae</taxon>
        <taxon>Phoenix</taxon>
    </lineage>
</organism>
<dbReference type="OrthoDB" id="19656at2759"/>
<dbReference type="GO" id="GO:0005741">
    <property type="term" value="C:mitochondrial outer membrane"/>
    <property type="evidence" value="ECO:0007669"/>
    <property type="project" value="UniProtKB-SubCell"/>
</dbReference>
<keyword evidence="10" id="KW-1185">Reference proteome</keyword>
<evidence type="ECO:0000256" key="4">
    <source>
        <dbReference type="ARBA" id="ARBA00022452"/>
    </source>
</evidence>
<dbReference type="AlphaFoldDB" id="A0A8B9A1U9"/>
<evidence type="ECO:0000256" key="1">
    <source>
        <dbReference type="ARBA" id="ARBA00004374"/>
    </source>
</evidence>
<evidence type="ECO:0000313" key="10">
    <source>
        <dbReference type="Proteomes" id="UP000228380"/>
    </source>
</evidence>
<keyword evidence="7" id="KW-0653">Protein transport</keyword>
<evidence type="ECO:0000256" key="2">
    <source>
        <dbReference type="ARBA" id="ARBA00010510"/>
    </source>
</evidence>
<protein>
    <submittedName>
        <fullName evidence="11">Mitochondrial import receptor subunit TOM40-1-like</fullName>
    </submittedName>
</protein>
<dbReference type="Gene3D" id="2.40.160.10">
    <property type="entry name" value="Porin"/>
    <property type="match status" value="1"/>
</dbReference>
<dbReference type="Proteomes" id="UP000228380">
    <property type="component" value="Unplaced"/>
</dbReference>
<keyword evidence="4" id="KW-1134">Transmembrane beta strand</keyword>
<dbReference type="InterPro" id="IPR023614">
    <property type="entry name" value="Porin_dom_sf"/>
</dbReference>
<name>A0A8B9A1U9_PHODC</name>
<dbReference type="GeneID" id="120108270"/>